<reference evidence="1" key="1">
    <citation type="journal article" date="2020" name="Cell">
        <title>Large-Scale Comparative Analyses of Tick Genomes Elucidate Their Genetic Diversity and Vector Capacities.</title>
        <authorList>
            <consortium name="Tick Genome and Microbiome Consortium (TIGMIC)"/>
            <person name="Jia N."/>
            <person name="Wang J."/>
            <person name="Shi W."/>
            <person name="Du L."/>
            <person name="Sun Y."/>
            <person name="Zhan W."/>
            <person name="Jiang J.F."/>
            <person name="Wang Q."/>
            <person name="Zhang B."/>
            <person name="Ji P."/>
            <person name="Bell-Sakyi L."/>
            <person name="Cui X.M."/>
            <person name="Yuan T.T."/>
            <person name="Jiang B.G."/>
            <person name="Yang W.F."/>
            <person name="Lam T.T."/>
            <person name="Chang Q.C."/>
            <person name="Ding S.J."/>
            <person name="Wang X.J."/>
            <person name="Zhu J.G."/>
            <person name="Ruan X.D."/>
            <person name="Zhao L."/>
            <person name="Wei J.T."/>
            <person name="Ye R.Z."/>
            <person name="Que T.C."/>
            <person name="Du C.H."/>
            <person name="Zhou Y.H."/>
            <person name="Cheng J.X."/>
            <person name="Dai P.F."/>
            <person name="Guo W.B."/>
            <person name="Han X.H."/>
            <person name="Huang E.J."/>
            <person name="Li L.F."/>
            <person name="Wei W."/>
            <person name="Gao Y.C."/>
            <person name="Liu J.Z."/>
            <person name="Shao H.Z."/>
            <person name="Wang X."/>
            <person name="Wang C.C."/>
            <person name="Yang T.C."/>
            <person name="Huo Q.B."/>
            <person name="Li W."/>
            <person name="Chen H.Y."/>
            <person name="Chen S.E."/>
            <person name="Zhou L.G."/>
            <person name="Ni X.B."/>
            <person name="Tian J.H."/>
            <person name="Sheng Y."/>
            <person name="Liu T."/>
            <person name="Pan Y.S."/>
            <person name="Xia L.Y."/>
            <person name="Li J."/>
            <person name="Zhao F."/>
            <person name="Cao W.C."/>
        </authorList>
    </citation>
    <scope>NUCLEOTIDE SEQUENCE</scope>
    <source>
        <strain evidence="1">Rsan-2018</strain>
    </source>
</reference>
<protein>
    <recommendedName>
        <fullName evidence="3">THAP-type domain-containing protein</fullName>
    </recommendedName>
</protein>
<gene>
    <name evidence="1" type="ORF">HPB52_024704</name>
</gene>
<reference evidence="1" key="2">
    <citation type="submission" date="2021-09" db="EMBL/GenBank/DDBJ databases">
        <authorList>
            <person name="Jia N."/>
            <person name="Wang J."/>
            <person name="Shi W."/>
            <person name="Du L."/>
            <person name="Sun Y."/>
            <person name="Zhan W."/>
            <person name="Jiang J."/>
            <person name="Wang Q."/>
            <person name="Zhang B."/>
            <person name="Ji P."/>
            <person name="Sakyi L.B."/>
            <person name="Cui X."/>
            <person name="Yuan T."/>
            <person name="Jiang B."/>
            <person name="Yang W."/>
            <person name="Lam T.T.-Y."/>
            <person name="Chang Q."/>
            <person name="Ding S."/>
            <person name="Wang X."/>
            <person name="Zhu J."/>
            <person name="Ruan X."/>
            <person name="Zhao L."/>
            <person name="Wei J."/>
            <person name="Que T."/>
            <person name="Du C."/>
            <person name="Cheng J."/>
            <person name="Dai P."/>
            <person name="Han X."/>
            <person name="Huang E."/>
            <person name="Gao Y."/>
            <person name="Liu J."/>
            <person name="Shao H."/>
            <person name="Ye R."/>
            <person name="Li L."/>
            <person name="Wei W."/>
            <person name="Wang X."/>
            <person name="Wang C."/>
            <person name="Huo Q."/>
            <person name="Li W."/>
            <person name="Guo W."/>
            <person name="Chen H."/>
            <person name="Chen S."/>
            <person name="Zhou L."/>
            <person name="Zhou L."/>
            <person name="Ni X."/>
            <person name="Tian J."/>
            <person name="Zhou Y."/>
            <person name="Sheng Y."/>
            <person name="Liu T."/>
            <person name="Pan Y."/>
            <person name="Xia L."/>
            <person name="Li J."/>
            <person name="Zhao F."/>
            <person name="Cao W."/>
        </authorList>
    </citation>
    <scope>NUCLEOTIDE SEQUENCE</scope>
    <source>
        <strain evidence="1">Rsan-2018</strain>
        <tissue evidence="1">Larvae</tissue>
    </source>
</reference>
<proteinExistence type="predicted"/>
<dbReference type="Proteomes" id="UP000821837">
    <property type="component" value="Unassembled WGS sequence"/>
</dbReference>
<organism evidence="1 2">
    <name type="scientific">Rhipicephalus sanguineus</name>
    <name type="common">Brown dog tick</name>
    <name type="synonym">Ixodes sanguineus</name>
    <dbReference type="NCBI Taxonomy" id="34632"/>
    <lineage>
        <taxon>Eukaryota</taxon>
        <taxon>Metazoa</taxon>
        <taxon>Ecdysozoa</taxon>
        <taxon>Arthropoda</taxon>
        <taxon>Chelicerata</taxon>
        <taxon>Arachnida</taxon>
        <taxon>Acari</taxon>
        <taxon>Parasitiformes</taxon>
        <taxon>Ixodida</taxon>
        <taxon>Ixodoidea</taxon>
        <taxon>Ixodidae</taxon>
        <taxon>Rhipicephalinae</taxon>
        <taxon>Rhipicephalus</taxon>
        <taxon>Rhipicephalus</taxon>
    </lineage>
</organism>
<accession>A0A9D4TDZ2</accession>
<dbReference type="EMBL" id="JABSTV010000257">
    <property type="protein sequence ID" value="KAH7986823.1"/>
    <property type="molecule type" value="Genomic_DNA"/>
</dbReference>
<keyword evidence="2" id="KW-1185">Reference proteome</keyword>
<name>A0A9D4TDZ2_RHISA</name>
<dbReference type="VEuPathDB" id="VectorBase:RSAN_042719"/>
<evidence type="ECO:0000313" key="2">
    <source>
        <dbReference type="Proteomes" id="UP000821837"/>
    </source>
</evidence>
<evidence type="ECO:0000313" key="1">
    <source>
        <dbReference type="EMBL" id="KAH7986823.1"/>
    </source>
</evidence>
<sequence length="114" mass="13058">MWVDFVRRDRNWDWTPAKRKPDCSLHFGPDCYRAGNHRYLLEFGIELSRSNILSQKLCPRCTLLQQSIADASPASEAYMQSVSAASTKSGVAYRVLHVWVQQQQALLEQLTSVE</sequence>
<evidence type="ECO:0008006" key="3">
    <source>
        <dbReference type="Google" id="ProtNLM"/>
    </source>
</evidence>
<comment type="caution">
    <text evidence="1">The sequence shown here is derived from an EMBL/GenBank/DDBJ whole genome shotgun (WGS) entry which is preliminary data.</text>
</comment>
<dbReference type="AlphaFoldDB" id="A0A9D4TDZ2"/>